<feature type="region of interest" description="Disordered" evidence="8">
    <location>
        <begin position="132"/>
        <end position="156"/>
    </location>
</feature>
<feature type="compositionally biased region" description="Polar residues" evidence="8">
    <location>
        <begin position="80"/>
        <end position="104"/>
    </location>
</feature>
<dbReference type="PANTHER" id="PTHR10687:SF75">
    <property type="entry name" value="SECRETORY CARRIER-ASSOCIATED MEMBRANE PROTEIN 5"/>
    <property type="match status" value="1"/>
</dbReference>
<dbReference type="GO" id="GO:0015031">
    <property type="term" value="P:protein transport"/>
    <property type="evidence" value="ECO:0007669"/>
    <property type="project" value="InterPro"/>
</dbReference>
<keyword evidence="5" id="KW-1133">Transmembrane helix</keyword>
<keyword evidence="4" id="KW-0812">Transmembrane</keyword>
<evidence type="ECO:0008006" key="11">
    <source>
        <dbReference type="Google" id="ProtNLM"/>
    </source>
</evidence>
<evidence type="ECO:0000256" key="1">
    <source>
        <dbReference type="ARBA" id="ARBA00004003"/>
    </source>
</evidence>
<dbReference type="AlphaFoldDB" id="A0A5D2LW59"/>
<gene>
    <name evidence="9" type="ORF">ES332_D02G123000v1</name>
</gene>
<evidence type="ECO:0000256" key="6">
    <source>
        <dbReference type="ARBA" id="ARBA00023136"/>
    </source>
</evidence>
<comment type="subcellular location">
    <subcellularLocation>
        <location evidence="2">Cytoplasmic vesicle</location>
        <location evidence="2">Secretory vesicle membrane</location>
        <topology evidence="2">Multi-pass membrane protein</topology>
    </subcellularLocation>
</comment>
<keyword evidence="7" id="KW-0968">Cytoplasmic vesicle</keyword>
<evidence type="ECO:0000313" key="9">
    <source>
        <dbReference type="EMBL" id="TYH83297.1"/>
    </source>
</evidence>
<dbReference type="GO" id="GO:0055038">
    <property type="term" value="C:recycling endosome membrane"/>
    <property type="evidence" value="ECO:0007669"/>
    <property type="project" value="TreeGrafter"/>
</dbReference>
<evidence type="ECO:0000313" key="10">
    <source>
        <dbReference type="Proteomes" id="UP000322667"/>
    </source>
</evidence>
<proteinExistence type="inferred from homology"/>
<dbReference type="GO" id="GO:0032588">
    <property type="term" value="C:trans-Golgi network membrane"/>
    <property type="evidence" value="ECO:0007669"/>
    <property type="project" value="TreeGrafter"/>
</dbReference>
<organism evidence="9 10">
    <name type="scientific">Gossypium tomentosum</name>
    <name type="common">Hawaiian cotton</name>
    <name type="synonym">Gossypium sandvicense</name>
    <dbReference type="NCBI Taxonomy" id="34277"/>
    <lineage>
        <taxon>Eukaryota</taxon>
        <taxon>Viridiplantae</taxon>
        <taxon>Streptophyta</taxon>
        <taxon>Embryophyta</taxon>
        <taxon>Tracheophyta</taxon>
        <taxon>Spermatophyta</taxon>
        <taxon>Magnoliopsida</taxon>
        <taxon>eudicotyledons</taxon>
        <taxon>Gunneridae</taxon>
        <taxon>Pentapetalae</taxon>
        <taxon>rosids</taxon>
        <taxon>malvids</taxon>
        <taxon>Malvales</taxon>
        <taxon>Malvaceae</taxon>
        <taxon>Malvoideae</taxon>
        <taxon>Gossypium</taxon>
    </lineage>
</organism>
<comment type="function">
    <text evidence="1">Probably involved in membrane trafficking.</text>
</comment>
<dbReference type="PANTHER" id="PTHR10687">
    <property type="entry name" value="SECRETORY CARRIER-ASSOCIATED MEMBRANE PROTEIN SCAMP"/>
    <property type="match status" value="1"/>
</dbReference>
<keyword evidence="6" id="KW-0472">Membrane</keyword>
<evidence type="ECO:0000256" key="7">
    <source>
        <dbReference type="ARBA" id="ARBA00023329"/>
    </source>
</evidence>
<dbReference type="GO" id="GO:0030658">
    <property type="term" value="C:transport vesicle membrane"/>
    <property type="evidence" value="ECO:0007669"/>
    <property type="project" value="UniProtKB-SubCell"/>
</dbReference>
<dbReference type="Proteomes" id="UP000322667">
    <property type="component" value="Chromosome D02"/>
</dbReference>
<name>A0A5D2LW59_GOSTO</name>
<evidence type="ECO:0000256" key="5">
    <source>
        <dbReference type="ARBA" id="ARBA00022989"/>
    </source>
</evidence>
<reference evidence="9 10" key="1">
    <citation type="submission" date="2019-07" db="EMBL/GenBank/DDBJ databases">
        <title>WGS assembly of Gossypium tomentosum.</title>
        <authorList>
            <person name="Chen Z.J."/>
            <person name="Sreedasyam A."/>
            <person name="Ando A."/>
            <person name="Song Q."/>
            <person name="De L."/>
            <person name="Hulse-Kemp A."/>
            <person name="Ding M."/>
            <person name="Ye W."/>
            <person name="Kirkbride R."/>
            <person name="Jenkins J."/>
            <person name="Plott C."/>
            <person name="Lovell J."/>
            <person name="Lin Y.-M."/>
            <person name="Vaughn R."/>
            <person name="Liu B."/>
            <person name="Li W."/>
            <person name="Simpson S."/>
            <person name="Scheffler B."/>
            <person name="Saski C."/>
            <person name="Grover C."/>
            <person name="Hu G."/>
            <person name="Conover J."/>
            <person name="Carlson J."/>
            <person name="Shu S."/>
            <person name="Boston L."/>
            <person name="Williams M."/>
            <person name="Peterson D."/>
            <person name="Mcgee K."/>
            <person name="Jones D."/>
            <person name="Wendel J."/>
            <person name="Stelly D."/>
            <person name="Grimwood J."/>
            <person name="Schmutz J."/>
        </authorList>
    </citation>
    <scope>NUCLEOTIDE SEQUENCE [LARGE SCALE GENOMIC DNA]</scope>
    <source>
        <strain evidence="9">7179.01</strain>
    </source>
</reference>
<evidence type="ECO:0000256" key="8">
    <source>
        <dbReference type="SAM" id="MobiDB-lite"/>
    </source>
</evidence>
<dbReference type="EMBL" id="CM017624">
    <property type="protein sequence ID" value="TYH83297.1"/>
    <property type="molecule type" value="Genomic_DNA"/>
</dbReference>
<sequence length="192" mass="21271">MALTKNHCNKSLYSGASGNSAANSTYLAVFYATRRKGTPNGSSVSGIFPINAAKSIVIDITSYIDKNPFDEEEEEVSPFADTTSRGKAPGHTTSIPPASNSRLSSLPPKPTGFSYEREATINIPLDIASRGSRNQDLKKKEKELQSKEADLRRREQEVRRKEEAVARAGVVLEEKNWPPFFLSFIMILLMKF</sequence>
<keyword evidence="10" id="KW-1185">Reference proteome</keyword>
<protein>
    <recommendedName>
        <fullName evidence="11">Secretory carrier-associated membrane protein</fullName>
    </recommendedName>
</protein>
<comment type="similarity">
    <text evidence="3">Belongs to the SCAMP family.</text>
</comment>
<evidence type="ECO:0000256" key="2">
    <source>
        <dbReference type="ARBA" id="ARBA00004638"/>
    </source>
</evidence>
<accession>A0A5D2LW59</accession>
<feature type="compositionally biased region" description="Basic and acidic residues" evidence="8">
    <location>
        <begin position="133"/>
        <end position="156"/>
    </location>
</feature>
<dbReference type="InterPro" id="IPR007273">
    <property type="entry name" value="SCAMP"/>
</dbReference>
<evidence type="ECO:0000256" key="4">
    <source>
        <dbReference type="ARBA" id="ARBA00022692"/>
    </source>
</evidence>
<feature type="region of interest" description="Disordered" evidence="8">
    <location>
        <begin position="71"/>
        <end position="107"/>
    </location>
</feature>
<evidence type="ECO:0000256" key="3">
    <source>
        <dbReference type="ARBA" id="ARBA00010482"/>
    </source>
</evidence>